<feature type="domain" description="Prokaryotic glutathione synthetase N-terminal" evidence="1">
    <location>
        <begin position="2"/>
        <end position="35"/>
    </location>
</feature>
<dbReference type="InterPro" id="IPR016185">
    <property type="entry name" value="PreATP-grasp_dom_sf"/>
</dbReference>
<dbReference type="InterPro" id="IPR004215">
    <property type="entry name" value="GSHS_N"/>
</dbReference>
<name>A0A382U089_9ZZZZ</name>
<dbReference type="Gene3D" id="3.40.50.20">
    <property type="match status" value="1"/>
</dbReference>
<feature type="non-terminal residue" evidence="2">
    <location>
        <position position="36"/>
    </location>
</feature>
<dbReference type="EMBL" id="UINC01140541">
    <property type="protein sequence ID" value="SVD27744.1"/>
    <property type="molecule type" value="Genomic_DNA"/>
</dbReference>
<dbReference type="Pfam" id="PF02951">
    <property type="entry name" value="GSH-S_N"/>
    <property type="match status" value="1"/>
</dbReference>
<proteinExistence type="predicted"/>
<dbReference type="GO" id="GO:0004363">
    <property type="term" value="F:glutathione synthase activity"/>
    <property type="evidence" value="ECO:0007669"/>
    <property type="project" value="InterPro"/>
</dbReference>
<sequence length="36" mass="4289">MGIQGDNLNKLNPKTDTTILLALEAQRRNYQIYYYR</sequence>
<evidence type="ECO:0000259" key="1">
    <source>
        <dbReference type="Pfam" id="PF02951"/>
    </source>
</evidence>
<dbReference type="AlphaFoldDB" id="A0A382U089"/>
<protein>
    <recommendedName>
        <fullName evidence="1">Prokaryotic glutathione synthetase N-terminal domain-containing protein</fullName>
    </recommendedName>
</protein>
<reference evidence="2" key="1">
    <citation type="submission" date="2018-05" db="EMBL/GenBank/DDBJ databases">
        <authorList>
            <person name="Lanie J.A."/>
            <person name="Ng W.-L."/>
            <person name="Kazmierczak K.M."/>
            <person name="Andrzejewski T.M."/>
            <person name="Davidsen T.M."/>
            <person name="Wayne K.J."/>
            <person name="Tettelin H."/>
            <person name="Glass J.I."/>
            <person name="Rusch D."/>
            <person name="Podicherti R."/>
            <person name="Tsui H.-C.T."/>
            <person name="Winkler M.E."/>
        </authorList>
    </citation>
    <scope>NUCLEOTIDE SEQUENCE</scope>
</reference>
<dbReference type="SUPFAM" id="SSF52440">
    <property type="entry name" value="PreATP-grasp domain"/>
    <property type="match status" value="1"/>
</dbReference>
<organism evidence="2">
    <name type="scientific">marine metagenome</name>
    <dbReference type="NCBI Taxonomy" id="408172"/>
    <lineage>
        <taxon>unclassified sequences</taxon>
        <taxon>metagenomes</taxon>
        <taxon>ecological metagenomes</taxon>
    </lineage>
</organism>
<evidence type="ECO:0000313" key="2">
    <source>
        <dbReference type="EMBL" id="SVD27744.1"/>
    </source>
</evidence>
<gene>
    <name evidence="2" type="ORF">METZ01_LOCUS380598</name>
</gene>
<accession>A0A382U089</accession>